<dbReference type="InterPro" id="IPR036881">
    <property type="entry name" value="Glyco_hydro_3_C_sf"/>
</dbReference>
<dbReference type="InterPro" id="IPR017853">
    <property type="entry name" value="GH"/>
</dbReference>
<feature type="domain" description="Fibronectin type III-like" evidence="5">
    <location>
        <begin position="616"/>
        <end position="687"/>
    </location>
</feature>
<keyword evidence="4 6" id="KW-0326">Glycosidase</keyword>
<evidence type="ECO:0000313" key="6">
    <source>
        <dbReference type="EMBL" id="MBB6333510.1"/>
    </source>
</evidence>
<evidence type="ECO:0000256" key="3">
    <source>
        <dbReference type="ARBA" id="ARBA00023277"/>
    </source>
</evidence>
<dbReference type="PRINTS" id="PR00133">
    <property type="entry name" value="GLHYDRLASE3"/>
</dbReference>
<keyword evidence="7" id="KW-1185">Reference proteome</keyword>
<dbReference type="Pfam" id="PF01915">
    <property type="entry name" value="Glyco_hydro_3_C"/>
    <property type="match status" value="1"/>
</dbReference>
<dbReference type="InterPro" id="IPR013783">
    <property type="entry name" value="Ig-like_fold"/>
</dbReference>
<dbReference type="Proteomes" id="UP000617426">
    <property type="component" value="Unassembled WGS sequence"/>
</dbReference>
<protein>
    <submittedName>
        <fullName evidence="6">Beta-glucosidase</fullName>
        <ecNumber evidence="6">3.2.1.21</ecNumber>
    </submittedName>
</protein>
<comment type="caution">
    <text evidence="6">The sequence shown here is derived from an EMBL/GenBank/DDBJ whole genome shotgun (WGS) entry which is preliminary data.</text>
</comment>
<dbReference type="InterPro" id="IPR002772">
    <property type="entry name" value="Glyco_hydro_3_C"/>
</dbReference>
<name>A0A923E2T5_9ACTO</name>
<dbReference type="Gene3D" id="2.60.40.10">
    <property type="entry name" value="Immunoglobulins"/>
    <property type="match status" value="1"/>
</dbReference>
<dbReference type="SUPFAM" id="SSF51445">
    <property type="entry name" value="(Trans)glycosidases"/>
    <property type="match status" value="1"/>
</dbReference>
<comment type="similarity">
    <text evidence="1 4">Belongs to the glycosyl hydrolase 3 family.</text>
</comment>
<dbReference type="Pfam" id="PF14310">
    <property type="entry name" value="Fn3-like"/>
    <property type="match status" value="1"/>
</dbReference>
<evidence type="ECO:0000256" key="4">
    <source>
        <dbReference type="RuleBase" id="RU361161"/>
    </source>
</evidence>
<dbReference type="PROSITE" id="PS00775">
    <property type="entry name" value="GLYCOSYL_HYDROL_F3"/>
    <property type="match status" value="1"/>
</dbReference>
<dbReference type="InterPro" id="IPR019800">
    <property type="entry name" value="Glyco_hydro_3_AS"/>
</dbReference>
<evidence type="ECO:0000256" key="2">
    <source>
        <dbReference type="ARBA" id="ARBA00022801"/>
    </source>
</evidence>
<dbReference type="PANTHER" id="PTHR42715">
    <property type="entry name" value="BETA-GLUCOSIDASE"/>
    <property type="match status" value="1"/>
</dbReference>
<dbReference type="AlphaFoldDB" id="A0A923E2T5"/>
<dbReference type="SUPFAM" id="SSF52279">
    <property type="entry name" value="Beta-D-glucan exohydrolase, C-terminal domain"/>
    <property type="match status" value="1"/>
</dbReference>
<dbReference type="GO" id="GO:0008422">
    <property type="term" value="F:beta-glucosidase activity"/>
    <property type="evidence" value="ECO:0007669"/>
    <property type="project" value="UniProtKB-EC"/>
</dbReference>
<dbReference type="RefSeq" id="WP_184451222.1">
    <property type="nucleotide sequence ID" value="NZ_JACHMK010000001.1"/>
</dbReference>
<dbReference type="Gene3D" id="3.40.50.1700">
    <property type="entry name" value="Glycoside hydrolase family 3 C-terminal domain"/>
    <property type="match status" value="1"/>
</dbReference>
<proteinExistence type="inferred from homology"/>
<dbReference type="Pfam" id="PF00933">
    <property type="entry name" value="Glyco_hydro_3"/>
    <property type="match status" value="1"/>
</dbReference>
<evidence type="ECO:0000313" key="7">
    <source>
        <dbReference type="Proteomes" id="UP000617426"/>
    </source>
</evidence>
<dbReference type="EMBL" id="JACHMK010000001">
    <property type="protein sequence ID" value="MBB6333510.1"/>
    <property type="molecule type" value="Genomic_DNA"/>
</dbReference>
<sequence>MSTHADLTARAAALVEEMTLEEKASLTSGRDFWHTKGVERLGLVPLMLTDGPHGLRKQAGASDHLGLNSSVPATCFPPAANLGSTWDPELVREIGVALGEETKANGVAVLLGPGTNIKRSPLCGRNFEYFSEDPLLSGELAAALVDGVQSQGVGASLKHFAANNQETDRMRVDARIDERTLREIYLPAFETTVRKAQPWTVMCSYNKVNGTYASQNRELLTQILREEWGFEGLVVSDWGAVDQRIPALEAGLDLEMPASGGRTDAQIVRAVREGELDESVLDAAATRIVTMILRAAGTPAREDFDASAHHELARRAAAAGSVLLRNEEAEGGDALPLRPSSFTEDNPLVLIGEFARTPRYQGAGSSQVNPIRLDTVLDSLRARLGEEAVAFAPGFHLAEAAGVQDQDGTADLDPRELRENAVALAEGRTAVLFLGLPAKKEAEGYDRTDISLPAEQIELLRAVSEAASLSIVVLSNGSAVEVESWERLANALLEAWLGGQGAGSAIADMLLGDLAPEGRLAESLPAELAQVPAQLNFPGEAGVVEYGERIFVGYRGLDAMNAPVAHPFGSGLGYTRFDLEIRSIPERLDARGTADGDILGSIRVRVTNLGERAGAEIVQLYVGRESPSGIARAPRSLAGFAKLRLEAGESREIDLPITRRALSHWDAAAHGWAVEEGRWILAVGEHSRDSRHAVAVEVLADAAHPELVDHSTLAEWTRHPLGRPLLEAHAPGLTALAEDPEIGEMMGAMPLVRLSRFPGMPITEAQYEAMVAELPARGA</sequence>
<dbReference type="PANTHER" id="PTHR42715:SF10">
    <property type="entry name" value="BETA-GLUCOSIDASE"/>
    <property type="match status" value="1"/>
</dbReference>
<gene>
    <name evidence="6" type="ORF">HD592_000075</name>
</gene>
<dbReference type="EC" id="3.2.1.21" evidence="6"/>
<dbReference type="GO" id="GO:0005975">
    <property type="term" value="P:carbohydrate metabolic process"/>
    <property type="evidence" value="ECO:0007669"/>
    <property type="project" value="InterPro"/>
</dbReference>
<reference evidence="6" key="1">
    <citation type="submission" date="2020-08" db="EMBL/GenBank/DDBJ databases">
        <title>Sequencing the genomes of 1000 actinobacteria strains.</title>
        <authorList>
            <person name="Klenk H.-P."/>
        </authorList>
    </citation>
    <scope>NUCLEOTIDE SEQUENCE</scope>
    <source>
        <strain evidence="6">DSM 10695</strain>
    </source>
</reference>
<accession>A0A923E2T5</accession>
<evidence type="ECO:0000259" key="5">
    <source>
        <dbReference type="SMART" id="SM01217"/>
    </source>
</evidence>
<keyword evidence="3" id="KW-0119">Carbohydrate metabolism</keyword>
<dbReference type="InterPro" id="IPR026891">
    <property type="entry name" value="Fn3-like"/>
</dbReference>
<keyword evidence="2 4" id="KW-0378">Hydrolase</keyword>
<dbReference type="InterPro" id="IPR050288">
    <property type="entry name" value="Cellulose_deg_GH3"/>
</dbReference>
<evidence type="ECO:0000256" key="1">
    <source>
        <dbReference type="ARBA" id="ARBA00005336"/>
    </source>
</evidence>
<dbReference type="Gene3D" id="3.20.20.300">
    <property type="entry name" value="Glycoside hydrolase, family 3, N-terminal domain"/>
    <property type="match status" value="1"/>
</dbReference>
<organism evidence="6 7">
    <name type="scientific">Schaalia hyovaginalis</name>
    <dbReference type="NCBI Taxonomy" id="29316"/>
    <lineage>
        <taxon>Bacteria</taxon>
        <taxon>Bacillati</taxon>
        <taxon>Actinomycetota</taxon>
        <taxon>Actinomycetes</taxon>
        <taxon>Actinomycetales</taxon>
        <taxon>Actinomycetaceae</taxon>
        <taxon>Schaalia</taxon>
    </lineage>
</organism>
<dbReference type="SMART" id="SM01217">
    <property type="entry name" value="Fn3_like"/>
    <property type="match status" value="1"/>
</dbReference>
<dbReference type="InterPro" id="IPR001764">
    <property type="entry name" value="Glyco_hydro_3_N"/>
</dbReference>
<dbReference type="InterPro" id="IPR036962">
    <property type="entry name" value="Glyco_hydro_3_N_sf"/>
</dbReference>